<dbReference type="InterPro" id="IPR001650">
    <property type="entry name" value="Helicase_C-like"/>
</dbReference>
<accession>A0A379TGF6</accession>
<evidence type="ECO:0000256" key="3">
    <source>
        <dbReference type="ARBA" id="ARBA00022840"/>
    </source>
</evidence>
<dbReference type="CDD" id="cd18793">
    <property type="entry name" value="SF2_C_SNF"/>
    <property type="match status" value="1"/>
</dbReference>
<reference evidence="5 6" key="1">
    <citation type="submission" date="2018-06" db="EMBL/GenBank/DDBJ databases">
        <authorList>
            <consortium name="Pathogen Informatics"/>
            <person name="Doyle S."/>
        </authorList>
    </citation>
    <scope>NUCLEOTIDE SEQUENCE [LARGE SCALE GENOMIC DNA]</scope>
    <source>
        <strain evidence="5 6">NCTC8297</strain>
    </source>
</reference>
<dbReference type="SMART" id="SM00490">
    <property type="entry name" value="HELICc"/>
    <property type="match status" value="1"/>
</dbReference>
<dbReference type="AlphaFoldDB" id="A0A379TGF6"/>
<evidence type="ECO:0000259" key="4">
    <source>
        <dbReference type="PROSITE" id="PS51194"/>
    </source>
</evidence>
<dbReference type="EMBL" id="UGXG01000002">
    <property type="protein sequence ID" value="SUG49521.1"/>
    <property type="molecule type" value="Genomic_DNA"/>
</dbReference>
<dbReference type="EC" id="3.6.4.-" evidence="5"/>
<keyword evidence="5" id="KW-0347">Helicase</keyword>
<feature type="domain" description="Helicase C-terminal" evidence="4">
    <location>
        <begin position="133"/>
        <end position="275"/>
    </location>
</feature>
<dbReference type="Gene3D" id="3.40.50.300">
    <property type="entry name" value="P-loop containing nucleotide triphosphate hydrolases"/>
    <property type="match status" value="1"/>
</dbReference>
<sequence length="275" mass="31102">MLLAGNKLSNDELNRLGDLIGEQDIEPLLQAANSDRDDAQAARQELVSMLMDRHGTSRVLFRNTRNGVKGFPKRELHTVKLPLPTQYQTAIKVSGIMGARKSAEDRARDMLYPEQIYQEFEGDTGTWWNFDPRVEWLMGYLTSHRSQKVLVICAKATTALQLEQVLREREGIRAAVFHEGMSIIERDRAAAWFAEEDTGAQVLLCSEIGSEGRNFQFASNLVMFDLPFNPDLLEQRIGRLDRIGQAHDIQIHVPYLEKNRPVGAGSLVSRRAGRL</sequence>
<dbReference type="Proteomes" id="UP000254741">
    <property type="component" value="Unassembled WGS sequence"/>
</dbReference>
<evidence type="ECO:0000313" key="5">
    <source>
        <dbReference type="EMBL" id="SUG49521.1"/>
    </source>
</evidence>
<evidence type="ECO:0000256" key="2">
    <source>
        <dbReference type="ARBA" id="ARBA00022801"/>
    </source>
</evidence>
<dbReference type="GO" id="GO:0008094">
    <property type="term" value="F:ATP-dependent activity, acting on DNA"/>
    <property type="evidence" value="ECO:0007669"/>
    <property type="project" value="TreeGrafter"/>
</dbReference>
<dbReference type="InterPro" id="IPR050628">
    <property type="entry name" value="SNF2_RAD54_helicase_TF"/>
</dbReference>
<gene>
    <name evidence="5" type="primary">hepA_2</name>
    <name evidence="5" type="ORF">NCTC8297_04864</name>
</gene>
<dbReference type="GO" id="GO:0004386">
    <property type="term" value="F:helicase activity"/>
    <property type="evidence" value="ECO:0007669"/>
    <property type="project" value="UniProtKB-KW"/>
</dbReference>
<organism evidence="5 6">
    <name type="scientific">Salmonella enterica subsp. arizonae</name>
    <dbReference type="NCBI Taxonomy" id="59203"/>
    <lineage>
        <taxon>Bacteria</taxon>
        <taxon>Pseudomonadati</taxon>
        <taxon>Pseudomonadota</taxon>
        <taxon>Gammaproteobacteria</taxon>
        <taxon>Enterobacterales</taxon>
        <taxon>Enterobacteriaceae</taxon>
        <taxon>Salmonella</taxon>
    </lineage>
</organism>
<dbReference type="InterPro" id="IPR049730">
    <property type="entry name" value="SNF2/RAD54-like_C"/>
</dbReference>
<dbReference type="GO" id="GO:0016787">
    <property type="term" value="F:hydrolase activity"/>
    <property type="evidence" value="ECO:0007669"/>
    <property type="project" value="UniProtKB-KW"/>
</dbReference>
<protein>
    <submittedName>
        <fullName evidence="5">ATP-dependent helicase HepA</fullName>
        <ecNumber evidence="5">3.6.4.-</ecNumber>
    </submittedName>
</protein>
<keyword evidence="2 5" id="KW-0378">Hydrolase</keyword>
<proteinExistence type="predicted"/>
<name>A0A379TGF6_SALER</name>
<evidence type="ECO:0000256" key="1">
    <source>
        <dbReference type="ARBA" id="ARBA00022741"/>
    </source>
</evidence>
<keyword evidence="1" id="KW-0547">Nucleotide-binding</keyword>
<dbReference type="PROSITE" id="PS51194">
    <property type="entry name" value="HELICASE_CTER"/>
    <property type="match status" value="1"/>
</dbReference>
<dbReference type="InterPro" id="IPR027417">
    <property type="entry name" value="P-loop_NTPase"/>
</dbReference>
<dbReference type="PANTHER" id="PTHR45626">
    <property type="entry name" value="TRANSCRIPTION TERMINATION FACTOR 2-RELATED"/>
    <property type="match status" value="1"/>
</dbReference>
<evidence type="ECO:0000313" key="6">
    <source>
        <dbReference type="Proteomes" id="UP000254741"/>
    </source>
</evidence>
<dbReference type="Pfam" id="PF00271">
    <property type="entry name" value="Helicase_C"/>
    <property type="match status" value="1"/>
</dbReference>
<dbReference type="GO" id="GO:0006281">
    <property type="term" value="P:DNA repair"/>
    <property type="evidence" value="ECO:0007669"/>
    <property type="project" value="TreeGrafter"/>
</dbReference>
<dbReference type="GO" id="GO:0005524">
    <property type="term" value="F:ATP binding"/>
    <property type="evidence" value="ECO:0007669"/>
    <property type="project" value="UniProtKB-KW"/>
</dbReference>
<dbReference type="SUPFAM" id="SSF52540">
    <property type="entry name" value="P-loop containing nucleoside triphosphate hydrolases"/>
    <property type="match status" value="1"/>
</dbReference>
<keyword evidence="3" id="KW-0067">ATP-binding</keyword>